<dbReference type="GO" id="GO:0005524">
    <property type="term" value="F:ATP binding"/>
    <property type="evidence" value="ECO:0007669"/>
    <property type="project" value="UniProtKB-UniRule"/>
</dbReference>
<feature type="domain" description="Protein kinase" evidence="18">
    <location>
        <begin position="475"/>
        <end position="730"/>
    </location>
</feature>
<dbReference type="SMART" id="SM00220">
    <property type="entry name" value="S_TKc"/>
    <property type="match status" value="1"/>
</dbReference>
<dbReference type="PRINTS" id="PR00109">
    <property type="entry name" value="TYRKINASE"/>
</dbReference>
<evidence type="ECO:0000256" key="6">
    <source>
        <dbReference type="ARBA" id="ARBA00022606"/>
    </source>
</evidence>
<dbReference type="SMART" id="SM00091">
    <property type="entry name" value="PAS"/>
    <property type="match status" value="1"/>
</dbReference>
<keyword evidence="9 20" id="KW-0418">Kinase</keyword>
<keyword evidence="8 16" id="KW-0547">Nucleotide-binding</keyword>
<evidence type="ECO:0000313" key="20">
    <source>
        <dbReference type="EMBL" id="GAA0155970.1"/>
    </source>
</evidence>
<keyword evidence="6" id="KW-0716">Sensory transduction</keyword>
<dbReference type="InterPro" id="IPR017441">
    <property type="entry name" value="Protein_kinase_ATP_BS"/>
</dbReference>
<evidence type="ECO:0000259" key="18">
    <source>
        <dbReference type="PROSITE" id="PS50011"/>
    </source>
</evidence>
<gene>
    <name evidence="20" type="ORF">LIER_13575</name>
</gene>
<evidence type="ECO:0000256" key="10">
    <source>
        <dbReference type="ARBA" id="ARBA00022840"/>
    </source>
</evidence>
<evidence type="ECO:0000259" key="19">
    <source>
        <dbReference type="PROSITE" id="PS50112"/>
    </source>
</evidence>
<dbReference type="Gene3D" id="3.30.450.20">
    <property type="entry name" value="PAS domain"/>
    <property type="match status" value="1"/>
</dbReference>
<feature type="domain" description="PAS" evidence="19">
    <location>
        <begin position="56"/>
        <end position="127"/>
    </location>
</feature>
<keyword evidence="11" id="KW-0157">Chromophore</keyword>
<dbReference type="CDD" id="cd13999">
    <property type="entry name" value="STKc_MAP3K-like"/>
    <property type="match status" value="1"/>
</dbReference>
<dbReference type="Gene3D" id="1.10.510.10">
    <property type="entry name" value="Transferase(Phosphotransferase) domain 1"/>
    <property type="match status" value="1"/>
</dbReference>
<feature type="region of interest" description="Disordered" evidence="17">
    <location>
        <begin position="345"/>
        <end position="377"/>
    </location>
</feature>
<evidence type="ECO:0000256" key="11">
    <source>
        <dbReference type="ARBA" id="ARBA00022991"/>
    </source>
</evidence>
<dbReference type="GO" id="GO:0004674">
    <property type="term" value="F:protein serine/threonine kinase activity"/>
    <property type="evidence" value="ECO:0007669"/>
    <property type="project" value="UniProtKB-KW"/>
</dbReference>
<dbReference type="InterPro" id="IPR035965">
    <property type="entry name" value="PAS-like_dom_sf"/>
</dbReference>
<dbReference type="Pfam" id="PF00989">
    <property type="entry name" value="PAS"/>
    <property type="match status" value="1"/>
</dbReference>
<keyword evidence="10 16" id="KW-0067">ATP-binding</keyword>
<keyword evidence="13" id="KW-0675">Receptor</keyword>
<feature type="region of interest" description="Disordered" evidence="17">
    <location>
        <begin position="423"/>
        <end position="460"/>
    </location>
</feature>
<dbReference type="Proteomes" id="UP001454036">
    <property type="component" value="Unassembled WGS sequence"/>
</dbReference>
<accession>A0AAV3PXJ4</accession>
<dbReference type="InterPro" id="IPR000014">
    <property type="entry name" value="PAS"/>
</dbReference>
<evidence type="ECO:0000256" key="3">
    <source>
        <dbReference type="ARBA" id="ARBA00012513"/>
    </source>
</evidence>
<dbReference type="EMBL" id="BAABME010002761">
    <property type="protein sequence ID" value="GAA0155970.1"/>
    <property type="molecule type" value="Genomic_DNA"/>
</dbReference>
<feature type="compositionally biased region" description="Low complexity" evidence="17">
    <location>
        <begin position="429"/>
        <end position="455"/>
    </location>
</feature>
<dbReference type="Gene3D" id="3.30.200.20">
    <property type="entry name" value="Phosphorylase Kinase, domain 1"/>
    <property type="match status" value="1"/>
</dbReference>
<dbReference type="FunFam" id="3.30.200.20:FF:000060">
    <property type="entry name" value="Serine/threonine-protein kinase isoform 1"/>
    <property type="match status" value="1"/>
</dbReference>
<dbReference type="SUPFAM" id="SSF56112">
    <property type="entry name" value="Protein kinase-like (PK-like)"/>
    <property type="match status" value="1"/>
</dbReference>
<evidence type="ECO:0000256" key="1">
    <source>
        <dbReference type="ARBA" id="ARBA00004370"/>
    </source>
</evidence>
<evidence type="ECO:0000256" key="12">
    <source>
        <dbReference type="ARBA" id="ARBA00023136"/>
    </source>
</evidence>
<dbReference type="PROSITE" id="PS50011">
    <property type="entry name" value="PROTEIN_KINASE_DOM"/>
    <property type="match status" value="1"/>
</dbReference>
<reference evidence="20 21" key="1">
    <citation type="submission" date="2024-01" db="EMBL/GenBank/DDBJ databases">
        <title>The complete chloroplast genome sequence of Lithospermum erythrorhizon: insights into the phylogenetic relationship among Boraginaceae species and the maternal lineages of purple gromwells.</title>
        <authorList>
            <person name="Okada T."/>
            <person name="Watanabe K."/>
        </authorList>
    </citation>
    <scope>NUCLEOTIDE SEQUENCE [LARGE SCALE GENOMIC DNA]</scope>
</reference>
<evidence type="ECO:0000256" key="17">
    <source>
        <dbReference type="SAM" id="MobiDB-lite"/>
    </source>
</evidence>
<proteinExistence type="inferred from homology"/>
<dbReference type="PROSITE" id="PS50112">
    <property type="entry name" value="PAS"/>
    <property type="match status" value="1"/>
</dbReference>
<sequence>MEGGNKLYRLMVDKFQSLEASHAKLKEQVNALLDDKSGVKNSRNDCWSLVSGVFSSGSSSRKVLEQLGHAVFVSKAQTGEILFWNRSAERLYGYKEDEVIGQKVEELLVDEEHRASAELILEGLHSGNSWSGQFPLKKRSRKVFMALVTKSPLYENGELVGVITVSSDAAIFNNGSGNVRIYQDPADGHSSMKGINLGKIQWPHQPQIASSVSNLASKVLFRKRGFRTSNSYTNDSDKVIGYTDQNVRFERPPRSLAAGHGFTAHIERTKTEITHEKDESNLEFNRPSKIAAKVLSKFNNGGLGNSSLDARENVLQSGGGDDISVDKEISDQPYLSNASFARSCSSTNDAERDHSNATDDAPCASRKNHSHENYHVQSSGIENRVCSECAEVSSSRDQLQTSCLSDNVNSINSDAQPLKPLESEEELLEQCPEPQGTQQQTNSDNSSESSQGNSSRKGENESNLIFDCEIHWEDLHMHEEIGQGFYGIVYRGMWKGSDVAVKVYNASQCTEETSSDYKTEIEIMRRLRHPNVLLFMGAVYSQEKLAVVTEYLPRGSLFKALHKSNQPLDVKRRLGMALDVARGMNYLHHRNPPIVHRDLKSSNLLVGKSWTVKVGDFGLSRWKYGTFLSARSGRGTPQWMAPEVLRSEPSTEKSDVYSFGVVLWELMTESVPWSDLNPLQVVGVVGFMDRRLDIPENLDPRVASIIHDCWNSRPESRPSFEGIIQRMKGLVRTAKKSKGP</sequence>
<dbReference type="GO" id="GO:0006355">
    <property type="term" value="P:regulation of DNA-templated transcription"/>
    <property type="evidence" value="ECO:0007669"/>
    <property type="project" value="InterPro"/>
</dbReference>
<comment type="caution">
    <text evidence="20">The sequence shown here is derived from an EMBL/GenBank/DDBJ whole genome shotgun (WGS) entry which is preliminary data.</text>
</comment>
<dbReference type="SUPFAM" id="SSF55785">
    <property type="entry name" value="PYP-like sensor domain (PAS domain)"/>
    <property type="match status" value="1"/>
</dbReference>
<protein>
    <recommendedName>
        <fullName evidence="3">non-specific serine/threonine protein kinase</fullName>
        <ecNumber evidence="3">2.7.11.1</ecNumber>
    </recommendedName>
</protein>
<evidence type="ECO:0000256" key="13">
    <source>
        <dbReference type="ARBA" id="ARBA00023170"/>
    </source>
</evidence>
<comment type="subcellular location">
    <subcellularLocation>
        <location evidence="1">Membrane</location>
    </subcellularLocation>
</comment>
<comment type="catalytic activity">
    <reaction evidence="15">
        <text>L-seryl-[protein] + ATP = O-phospho-L-seryl-[protein] + ADP + H(+)</text>
        <dbReference type="Rhea" id="RHEA:17989"/>
        <dbReference type="Rhea" id="RHEA-COMP:9863"/>
        <dbReference type="Rhea" id="RHEA-COMP:11604"/>
        <dbReference type="ChEBI" id="CHEBI:15378"/>
        <dbReference type="ChEBI" id="CHEBI:29999"/>
        <dbReference type="ChEBI" id="CHEBI:30616"/>
        <dbReference type="ChEBI" id="CHEBI:83421"/>
        <dbReference type="ChEBI" id="CHEBI:456216"/>
        <dbReference type="EC" id="2.7.11.1"/>
    </reaction>
</comment>
<dbReference type="InterPro" id="IPR000719">
    <property type="entry name" value="Prot_kinase_dom"/>
</dbReference>
<evidence type="ECO:0000256" key="7">
    <source>
        <dbReference type="ARBA" id="ARBA00022679"/>
    </source>
</evidence>
<dbReference type="Pfam" id="PF07714">
    <property type="entry name" value="PK_Tyr_Ser-Thr"/>
    <property type="match status" value="1"/>
</dbReference>
<evidence type="ECO:0000256" key="4">
    <source>
        <dbReference type="ARBA" id="ARBA00022527"/>
    </source>
</evidence>
<name>A0AAV3PXJ4_LITER</name>
<keyword evidence="4 20" id="KW-0723">Serine/threonine-protein kinase</keyword>
<dbReference type="InterPro" id="IPR011009">
    <property type="entry name" value="Kinase-like_dom_sf"/>
</dbReference>
<keyword evidence="21" id="KW-1185">Reference proteome</keyword>
<dbReference type="FunFam" id="1.10.510.10:FF:000476">
    <property type="entry name" value="PAS domain-containing protein tyrosine kinase family protein"/>
    <property type="match status" value="1"/>
</dbReference>
<feature type="binding site" evidence="16">
    <location>
        <position position="502"/>
    </location>
    <ligand>
        <name>ATP</name>
        <dbReference type="ChEBI" id="CHEBI:30616"/>
    </ligand>
</feature>
<evidence type="ECO:0000256" key="15">
    <source>
        <dbReference type="ARBA" id="ARBA00048679"/>
    </source>
</evidence>
<dbReference type="CDD" id="cd00130">
    <property type="entry name" value="PAS"/>
    <property type="match status" value="1"/>
</dbReference>
<organism evidence="20 21">
    <name type="scientific">Lithospermum erythrorhizon</name>
    <name type="common">Purple gromwell</name>
    <name type="synonym">Lithospermum officinale var. erythrorhizon</name>
    <dbReference type="NCBI Taxonomy" id="34254"/>
    <lineage>
        <taxon>Eukaryota</taxon>
        <taxon>Viridiplantae</taxon>
        <taxon>Streptophyta</taxon>
        <taxon>Embryophyta</taxon>
        <taxon>Tracheophyta</taxon>
        <taxon>Spermatophyta</taxon>
        <taxon>Magnoliopsida</taxon>
        <taxon>eudicotyledons</taxon>
        <taxon>Gunneridae</taxon>
        <taxon>Pentapetalae</taxon>
        <taxon>asterids</taxon>
        <taxon>lamiids</taxon>
        <taxon>Boraginales</taxon>
        <taxon>Boraginaceae</taxon>
        <taxon>Boraginoideae</taxon>
        <taxon>Lithospermeae</taxon>
        <taxon>Lithospermum</taxon>
    </lineage>
</organism>
<dbReference type="InterPro" id="IPR001245">
    <property type="entry name" value="Ser-Thr/Tyr_kinase_cat_dom"/>
</dbReference>
<evidence type="ECO:0000256" key="2">
    <source>
        <dbReference type="ARBA" id="ARBA00010507"/>
    </source>
</evidence>
<evidence type="ECO:0000256" key="8">
    <source>
        <dbReference type="ARBA" id="ARBA00022741"/>
    </source>
</evidence>
<comment type="similarity">
    <text evidence="2">Belongs to the protein kinase superfamily. TKL Ser/Thr protein kinase family. RAF subfamily.</text>
</comment>
<dbReference type="NCBIfam" id="TIGR00229">
    <property type="entry name" value="sensory_box"/>
    <property type="match status" value="1"/>
</dbReference>
<dbReference type="PANTHER" id="PTHR44329">
    <property type="entry name" value="SERINE/THREONINE-PROTEIN KINASE TNNI3K-RELATED"/>
    <property type="match status" value="1"/>
</dbReference>
<dbReference type="PANTHER" id="PTHR44329:SF47">
    <property type="entry name" value="SERINE_THREONINE-PROTEIN KINASE ROCO5-RELATED"/>
    <property type="match status" value="1"/>
</dbReference>
<dbReference type="InterPro" id="IPR008271">
    <property type="entry name" value="Ser/Thr_kinase_AS"/>
</dbReference>
<evidence type="ECO:0000256" key="16">
    <source>
        <dbReference type="PROSITE-ProRule" id="PRU10141"/>
    </source>
</evidence>
<dbReference type="InterPro" id="IPR013767">
    <property type="entry name" value="PAS_fold"/>
</dbReference>
<dbReference type="PROSITE" id="PS00107">
    <property type="entry name" value="PROTEIN_KINASE_ATP"/>
    <property type="match status" value="1"/>
</dbReference>
<evidence type="ECO:0000256" key="9">
    <source>
        <dbReference type="ARBA" id="ARBA00022777"/>
    </source>
</evidence>
<keyword evidence="5" id="KW-0600">Photoreceptor protein</keyword>
<dbReference type="EC" id="2.7.11.1" evidence="3"/>
<dbReference type="GO" id="GO:0016020">
    <property type="term" value="C:membrane"/>
    <property type="evidence" value="ECO:0007669"/>
    <property type="project" value="UniProtKB-SubCell"/>
</dbReference>
<keyword evidence="7" id="KW-0808">Transferase</keyword>
<evidence type="ECO:0000256" key="14">
    <source>
        <dbReference type="ARBA" id="ARBA00047899"/>
    </source>
</evidence>
<keyword evidence="12" id="KW-0472">Membrane</keyword>
<evidence type="ECO:0000313" key="21">
    <source>
        <dbReference type="Proteomes" id="UP001454036"/>
    </source>
</evidence>
<dbReference type="AlphaFoldDB" id="A0AAV3PXJ4"/>
<evidence type="ECO:0000256" key="5">
    <source>
        <dbReference type="ARBA" id="ARBA00022543"/>
    </source>
</evidence>
<comment type="catalytic activity">
    <reaction evidence="14">
        <text>L-threonyl-[protein] + ATP = O-phospho-L-threonyl-[protein] + ADP + H(+)</text>
        <dbReference type="Rhea" id="RHEA:46608"/>
        <dbReference type="Rhea" id="RHEA-COMP:11060"/>
        <dbReference type="Rhea" id="RHEA-COMP:11605"/>
        <dbReference type="ChEBI" id="CHEBI:15378"/>
        <dbReference type="ChEBI" id="CHEBI:30013"/>
        <dbReference type="ChEBI" id="CHEBI:30616"/>
        <dbReference type="ChEBI" id="CHEBI:61977"/>
        <dbReference type="ChEBI" id="CHEBI:456216"/>
        <dbReference type="EC" id="2.7.11.1"/>
    </reaction>
</comment>
<dbReference type="InterPro" id="IPR051681">
    <property type="entry name" value="Ser/Thr_Kinases-Pseudokinases"/>
</dbReference>
<dbReference type="PROSITE" id="PS00108">
    <property type="entry name" value="PROTEIN_KINASE_ST"/>
    <property type="match status" value="1"/>
</dbReference>
<dbReference type="GO" id="GO:0009881">
    <property type="term" value="F:photoreceptor activity"/>
    <property type="evidence" value="ECO:0007669"/>
    <property type="project" value="UniProtKB-KW"/>
</dbReference>